<evidence type="ECO:0000313" key="3">
    <source>
        <dbReference type="EMBL" id="CAE6442943.1"/>
    </source>
</evidence>
<reference evidence="3" key="1">
    <citation type="submission" date="2021-01" db="EMBL/GenBank/DDBJ databases">
        <authorList>
            <person name="Kaushik A."/>
        </authorList>
    </citation>
    <scope>NUCLEOTIDE SEQUENCE</scope>
    <source>
        <strain evidence="3">Type strain: AG8-Rh-89/</strain>
    </source>
</reference>
<proteinExistence type="predicted"/>
<feature type="chain" id="PRO_5034633868" description="Secreted protein" evidence="2">
    <location>
        <begin position="25"/>
        <end position="118"/>
    </location>
</feature>
<keyword evidence="2" id="KW-0732">Signal</keyword>
<evidence type="ECO:0000313" key="4">
    <source>
        <dbReference type="Proteomes" id="UP000663850"/>
    </source>
</evidence>
<dbReference type="AlphaFoldDB" id="A0A8H3GBD7"/>
<feature type="compositionally biased region" description="Basic and acidic residues" evidence="1">
    <location>
        <begin position="40"/>
        <end position="49"/>
    </location>
</feature>
<evidence type="ECO:0008006" key="5">
    <source>
        <dbReference type="Google" id="ProtNLM"/>
    </source>
</evidence>
<protein>
    <recommendedName>
        <fullName evidence="5">Secreted protein</fullName>
    </recommendedName>
</protein>
<gene>
    <name evidence="3" type="ORF">RDB_LOCUS32060</name>
</gene>
<feature type="region of interest" description="Disordered" evidence="1">
    <location>
        <begin position="96"/>
        <end position="118"/>
    </location>
</feature>
<dbReference type="Proteomes" id="UP000663850">
    <property type="component" value="Unassembled WGS sequence"/>
</dbReference>
<evidence type="ECO:0000256" key="2">
    <source>
        <dbReference type="SAM" id="SignalP"/>
    </source>
</evidence>
<evidence type="ECO:0000256" key="1">
    <source>
        <dbReference type="SAM" id="MobiDB-lite"/>
    </source>
</evidence>
<feature type="region of interest" description="Disordered" evidence="1">
    <location>
        <begin position="21"/>
        <end position="49"/>
    </location>
</feature>
<name>A0A8H3GBD7_9AGAM</name>
<dbReference type="EMBL" id="CAJMWZ010001804">
    <property type="protein sequence ID" value="CAE6442943.1"/>
    <property type="molecule type" value="Genomic_DNA"/>
</dbReference>
<sequence length="118" mass="13330">MRPLIYNSVFLALIYMFKTPAGDSNSDRSGPGHSKHLITKHQEDGEAQWRNKDVHANIVRGRLGFTPHAHLRSPLDSSSCAPGPRQFRPVLCHGMKARPPLREPDSLYVKHTQSRPVR</sequence>
<comment type="caution">
    <text evidence="3">The sequence shown here is derived from an EMBL/GenBank/DDBJ whole genome shotgun (WGS) entry which is preliminary data.</text>
</comment>
<feature type="signal peptide" evidence="2">
    <location>
        <begin position="1"/>
        <end position="24"/>
    </location>
</feature>
<accession>A0A8H3GBD7</accession>
<organism evidence="3 4">
    <name type="scientific">Rhizoctonia solani</name>
    <dbReference type="NCBI Taxonomy" id="456999"/>
    <lineage>
        <taxon>Eukaryota</taxon>
        <taxon>Fungi</taxon>
        <taxon>Dikarya</taxon>
        <taxon>Basidiomycota</taxon>
        <taxon>Agaricomycotina</taxon>
        <taxon>Agaricomycetes</taxon>
        <taxon>Cantharellales</taxon>
        <taxon>Ceratobasidiaceae</taxon>
        <taxon>Rhizoctonia</taxon>
    </lineage>
</organism>